<dbReference type="Proteomes" id="UP001596492">
    <property type="component" value="Unassembled WGS sequence"/>
</dbReference>
<evidence type="ECO:0000259" key="3">
    <source>
        <dbReference type="Pfam" id="PF00933"/>
    </source>
</evidence>
<dbReference type="SUPFAM" id="SSF52279">
    <property type="entry name" value="Beta-D-glucan exohydrolase, C-terminal domain"/>
    <property type="match status" value="1"/>
</dbReference>
<comment type="similarity">
    <text evidence="1">Belongs to the glycosyl hydrolase 3 family.</text>
</comment>
<dbReference type="InterPro" id="IPR036962">
    <property type="entry name" value="Glyco_hydro_3_N_sf"/>
</dbReference>
<organism evidence="6 7">
    <name type="scientific">Hirschia litorea</name>
    <dbReference type="NCBI Taxonomy" id="1199156"/>
    <lineage>
        <taxon>Bacteria</taxon>
        <taxon>Pseudomonadati</taxon>
        <taxon>Pseudomonadota</taxon>
        <taxon>Alphaproteobacteria</taxon>
        <taxon>Hyphomonadales</taxon>
        <taxon>Hyphomonadaceae</taxon>
        <taxon>Hirschia</taxon>
    </lineage>
</organism>
<dbReference type="GO" id="GO:0016787">
    <property type="term" value="F:hydrolase activity"/>
    <property type="evidence" value="ECO:0007669"/>
    <property type="project" value="UniProtKB-KW"/>
</dbReference>
<dbReference type="EMBL" id="JBHTBR010000009">
    <property type="protein sequence ID" value="MFC7292938.1"/>
    <property type="molecule type" value="Genomic_DNA"/>
</dbReference>
<dbReference type="InterPro" id="IPR026891">
    <property type="entry name" value="Fn3-like"/>
</dbReference>
<dbReference type="RefSeq" id="WP_382168889.1">
    <property type="nucleotide sequence ID" value="NZ_JBHTBR010000009.1"/>
</dbReference>
<feature type="domain" description="Fibronectin type III-like" evidence="5">
    <location>
        <begin position="470"/>
        <end position="498"/>
    </location>
</feature>
<accession>A0ABW2IPR9</accession>
<dbReference type="Pfam" id="PF01915">
    <property type="entry name" value="Glyco_hydro_3_C"/>
    <property type="match status" value="1"/>
</dbReference>
<sequence>EDKVLTTLKHMTGHGQPEAGMNIGPSQLSERVLREVFFPPFEAAINAGAASVMASYNEIDGIPSHANPWLLNDILRGEWGFDGPVVADYFAINELNIRHRIVDSLAEAGKIALESGVDMELPDGVAFYSLKDKIEAGEIDESILDRAVLRILQLKQRARLFDTPYADAAYADKITGNKEARELAYQAAIKAPVLLKNKNNTLPIAPSDYKKIAVIGPNSDIVVLGGYSDEPRQVVSILDGIKERWGNETQIIHSKGVELTSNRSWWDDNVSLADETENLSKIQEAVQKAQDADLIILAIGGDESTSREAWSETHMGDRNDITLIGQQTELVEALSSLEKPMVGVVISGRPLSLENVEDHFDALLYGWLLGQETGYAVADLLSGKAVPSGKMPVTVPRNVGQIPAFYNHKPTARRGYAFADASPLYAFGHGLSYTSFEFGNVSLSKDTISPDGNTTASITVTNTGDYKADEVVQLYIRDDVSSVTRPVLELKGFERITL</sequence>
<evidence type="ECO:0000256" key="1">
    <source>
        <dbReference type="ARBA" id="ARBA00005336"/>
    </source>
</evidence>
<feature type="non-terminal residue" evidence="6">
    <location>
        <position position="1"/>
    </location>
</feature>
<dbReference type="InterPro" id="IPR002772">
    <property type="entry name" value="Glyco_hydro_3_C"/>
</dbReference>
<evidence type="ECO:0000259" key="5">
    <source>
        <dbReference type="Pfam" id="PF14310"/>
    </source>
</evidence>
<keyword evidence="2 6" id="KW-0378">Hydrolase</keyword>
<dbReference type="SUPFAM" id="SSF51445">
    <property type="entry name" value="(Trans)glycosidases"/>
    <property type="match status" value="1"/>
</dbReference>
<evidence type="ECO:0000313" key="7">
    <source>
        <dbReference type="Proteomes" id="UP001596492"/>
    </source>
</evidence>
<dbReference type="Gene3D" id="3.40.50.1700">
    <property type="entry name" value="Glycoside hydrolase family 3 C-terminal domain"/>
    <property type="match status" value="1"/>
</dbReference>
<feature type="domain" description="Glycoside hydrolase family 3 N-terminal" evidence="3">
    <location>
        <begin position="3"/>
        <end position="154"/>
    </location>
</feature>
<name>A0ABW2IPR9_9PROT</name>
<evidence type="ECO:0000313" key="6">
    <source>
        <dbReference type="EMBL" id="MFC7292938.1"/>
    </source>
</evidence>
<feature type="domain" description="Glycoside hydrolase family 3 C-terminal" evidence="4">
    <location>
        <begin position="193"/>
        <end position="433"/>
    </location>
</feature>
<comment type="caution">
    <text evidence="6">The sequence shown here is derived from an EMBL/GenBank/DDBJ whole genome shotgun (WGS) entry which is preliminary data.</text>
</comment>
<gene>
    <name evidence="6" type="ORF">ACFQS8_15040</name>
</gene>
<dbReference type="Gene3D" id="2.60.40.10">
    <property type="entry name" value="Immunoglobulins"/>
    <property type="match status" value="1"/>
</dbReference>
<evidence type="ECO:0000259" key="4">
    <source>
        <dbReference type="Pfam" id="PF01915"/>
    </source>
</evidence>
<dbReference type="Gene3D" id="3.20.20.300">
    <property type="entry name" value="Glycoside hydrolase, family 3, N-terminal domain"/>
    <property type="match status" value="1"/>
</dbReference>
<keyword evidence="7" id="KW-1185">Reference proteome</keyword>
<dbReference type="Pfam" id="PF14310">
    <property type="entry name" value="Fn3-like"/>
    <property type="match status" value="1"/>
</dbReference>
<dbReference type="PANTHER" id="PTHR42715">
    <property type="entry name" value="BETA-GLUCOSIDASE"/>
    <property type="match status" value="1"/>
</dbReference>
<dbReference type="InterPro" id="IPR013783">
    <property type="entry name" value="Ig-like_fold"/>
</dbReference>
<evidence type="ECO:0000256" key="2">
    <source>
        <dbReference type="ARBA" id="ARBA00022801"/>
    </source>
</evidence>
<proteinExistence type="inferred from homology"/>
<dbReference type="InterPro" id="IPR036881">
    <property type="entry name" value="Glyco_hydro_3_C_sf"/>
</dbReference>
<protein>
    <submittedName>
        <fullName evidence="6">Glycoside hydrolase family 3 C-terminal domain-containing protein</fullName>
    </submittedName>
</protein>
<dbReference type="InterPro" id="IPR017853">
    <property type="entry name" value="GH"/>
</dbReference>
<dbReference type="PANTHER" id="PTHR42715:SF10">
    <property type="entry name" value="BETA-GLUCOSIDASE"/>
    <property type="match status" value="1"/>
</dbReference>
<reference evidence="7" key="1">
    <citation type="journal article" date="2019" name="Int. J. Syst. Evol. Microbiol.">
        <title>The Global Catalogue of Microorganisms (GCM) 10K type strain sequencing project: providing services to taxonomists for standard genome sequencing and annotation.</title>
        <authorList>
            <consortium name="The Broad Institute Genomics Platform"/>
            <consortium name="The Broad Institute Genome Sequencing Center for Infectious Disease"/>
            <person name="Wu L."/>
            <person name="Ma J."/>
        </authorList>
    </citation>
    <scope>NUCLEOTIDE SEQUENCE [LARGE SCALE GENOMIC DNA]</scope>
    <source>
        <strain evidence="7">CCUG 51308</strain>
    </source>
</reference>
<feature type="non-terminal residue" evidence="6">
    <location>
        <position position="498"/>
    </location>
</feature>
<dbReference type="Pfam" id="PF00933">
    <property type="entry name" value="Glyco_hydro_3"/>
    <property type="match status" value="1"/>
</dbReference>
<dbReference type="InterPro" id="IPR001764">
    <property type="entry name" value="Glyco_hydro_3_N"/>
</dbReference>
<dbReference type="InterPro" id="IPR050288">
    <property type="entry name" value="Cellulose_deg_GH3"/>
</dbReference>